<sequence length="151" mass="17551">MPKFLILKHLQHIKELILASFNEQESKDLSIGEHLSLLIERNDIHTIATDDLHQLINLLKRLFPEWTIQPQLPEPPECVPIAYVLRALDVARSTFYRSIDKKLLQRSGKIGGRPVYLKTEVDWLGVEAERMGKGGWVYSKLWERKKRSVDP</sequence>
<dbReference type="EMBL" id="FUZF01000011">
    <property type="protein sequence ID" value="SKB84277.1"/>
    <property type="molecule type" value="Genomic_DNA"/>
</dbReference>
<protein>
    <submittedName>
        <fullName evidence="1">Uncharacterized protein</fullName>
    </submittedName>
</protein>
<dbReference type="RefSeq" id="WP_139375308.1">
    <property type="nucleotide sequence ID" value="NZ_FUZF01000011.1"/>
</dbReference>
<organism evidence="1 2">
    <name type="scientific">Sphingobacterium nematocida</name>
    <dbReference type="NCBI Taxonomy" id="1513896"/>
    <lineage>
        <taxon>Bacteria</taxon>
        <taxon>Pseudomonadati</taxon>
        <taxon>Bacteroidota</taxon>
        <taxon>Sphingobacteriia</taxon>
        <taxon>Sphingobacteriales</taxon>
        <taxon>Sphingobacteriaceae</taxon>
        <taxon>Sphingobacterium</taxon>
    </lineage>
</organism>
<dbReference type="Proteomes" id="UP000190150">
    <property type="component" value="Unassembled WGS sequence"/>
</dbReference>
<dbReference type="OrthoDB" id="711207at2"/>
<reference evidence="2" key="1">
    <citation type="submission" date="2017-02" db="EMBL/GenBank/DDBJ databases">
        <authorList>
            <person name="Varghese N."/>
            <person name="Submissions S."/>
        </authorList>
    </citation>
    <scope>NUCLEOTIDE SEQUENCE [LARGE SCALE GENOMIC DNA]</scope>
    <source>
        <strain evidence="2">DSM 24091</strain>
    </source>
</reference>
<keyword evidence="2" id="KW-1185">Reference proteome</keyword>
<accession>A0A1T5EK23</accession>
<gene>
    <name evidence="1" type="ORF">SAMN05660841_02643</name>
</gene>
<proteinExistence type="predicted"/>
<dbReference type="STRING" id="1513896.SAMN05660841_02643"/>
<dbReference type="AlphaFoldDB" id="A0A1T5EK23"/>
<name>A0A1T5EK23_9SPHI</name>
<evidence type="ECO:0000313" key="2">
    <source>
        <dbReference type="Proteomes" id="UP000190150"/>
    </source>
</evidence>
<evidence type="ECO:0000313" key="1">
    <source>
        <dbReference type="EMBL" id="SKB84277.1"/>
    </source>
</evidence>